<dbReference type="Gene3D" id="2.30.30.40">
    <property type="entry name" value="SH3 Domains"/>
    <property type="match status" value="1"/>
</dbReference>
<dbReference type="PaxDb" id="121845-A0A3Q0JKQ1"/>
<keyword evidence="2" id="KW-0344">Guanine-nucleotide releasing factor</keyword>
<dbReference type="RefSeq" id="XP_026687411.1">
    <property type="nucleotide sequence ID" value="XM_026831610.1"/>
</dbReference>
<dbReference type="KEGG" id="dci:103520534"/>
<evidence type="ECO:0000256" key="2">
    <source>
        <dbReference type="ARBA" id="ARBA00022658"/>
    </source>
</evidence>
<dbReference type="STRING" id="121845.A0A3Q0JKQ1"/>
<dbReference type="GO" id="GO:0005737">
    <property type="term" value="C:cytoplasm"/>
    <property type="evidence" value="ECO:0007669"/>
    <property type="project" value="TreeGrafter"/>
</dbReference>
<feature type="region of interest" description="Disordered" evidence="4">
    <location>
        <begin position="180"/>
        <end position="202"/>
    </location>
</feature>
<dbReference type="SUPFAM" id="SSF50044">
    <property type="entry name" value="SH3-domain"/>
    <property type="match status" value="1"/>
</dbReference>
<dbReference type="GeneID" id="103520534"/>
<evidence type="ECO:0000256" key="4">
    <source>
        <dbReference type="SAM" id="MobiDB-lite"/>
    </source>
</evidence>
<dbReference type="Pfam" id="PF00018">
    <property type="entry name" value="SH3_1"/>
    <property type="match status" value="1"/>
</dbReference>
<dbReference type="AlphaFoldDB" id="A0A3Q0JKQ1"/>
<dbReference type="SUPFAM" id="SSF50729">
    <property type="entry name" value="PH domain-like"/>
    <property type="match status" value="1"/>
</dbReference>
<dbReference type="PROSITE" id="PS50003">
    <property type="entry name" value="PH_DOMAIN"/>
    <property type="match status" value="1"/>
</dbReference>
<evidence type="ECO:0000259" key="6">
    <source>
        <dbReference type="PROSITE" id="PS50003"/>
    </source>
</evidence>
<protein>
    <submittedName>
        <fullName evidence="8">Kalirin-like isoform X1</fullName>
    </submittedName>
    <submittedName>
        <fullName evidence="9">Kalirin-like isoform X2</fullName>
    </submittedName>
</protein>
<evidence type="ECO:0000313" key="8">
    <source>
        <dbReference type="RefSeq" id="XP_026687410.1"/>
    </source>
</evidence>
<dbReference type="Pfam" id="PF22697">
    <property type="entry name" value="SOS1_NGEF_PH"/>
    <property type="match status" value="1"/>
</dbReference>
<dbReference type="GO" id="GO:0007411">
    <property type="term" value="P:axon guidance"/>
    <property type="evidence" value="ECO:0007669"/>
    <property type="project" value="TreeGrafter"/>
</dbReference>
<evidence type="ECO:0000256" key="3">
    <source>
        <dbReference type="PROSITE-ProRule" id="PRU00192"/>
    </source>
</evidence>
<keyword evidence="1 3" id="KW-0728">SH3 domain</keyword>
<dbReference type="RefSeq" id="XP_026687410.1">
    <property type="nucleotide sequence ID" value="XM_026831609.1"/>
</dbReference>
<dbReference type="PANTHER" id="PTHR22826">
    <property type="entry name" value="RHO GUANINE EXCHANGE FACTOR-RELATED"/>
    <property type="match status" value="1"/>
</dbReference>
<name>A0A3Q0JKQ1_DIACI</name>
<dbReference type="Gene3D" id="2.30.29.30">
    <property type="entry name" value="Pleckstrin-homology domain (PH domain)/Phosphotyrosine-binding domain (PTB)"/>
    <property type="match status" value="1"/>
</dbReference>
<dbReference type="GO" id="GO:0005085">
    <property type="term" value="F:guanyl-nucleotide exchange factor activity"/>
    <property type="evidence" value="ECO:0007669"/>
    <property type="project" value="UniProtKB-KW"/>
</dbReference>
<proteinExistence type="predicted"/>
<organism evidence="7 8">
    <name type="scientific">Diaphorina citri</name>
    <name type="common">Asian citrus psyllid</name>
    <dbReference type="NCBI Taxonomy" id="121845"/>
    <lineage>
        <taxon>Eukaryota</taxon>
        <taxon>Metazoa</taxon>
        <taxon>Ecdysozoa</taxon>
        <taxon>Arthropoda</taxon>
        <taxon>Hexapoda</taxon>
        <taxon>Insecta</taxon>
        <taxon>Pterygota</taxon>
        <taxon>Neoptera</taxon>
        <taxon>Paraneoptera</taxon>
        <taxon>Hemiptera</taxon>
        <taxon>Sternorrhyncha</taxon>
        <taxon>Psylloidea</taxon>
        <taxon>Psyllidae</taxon>
        <taxon>Diaphorininae</taxon>
        <taxon>Diaphorina</taxon>
    </lineage>
</organism>
<evidence type="ECO:0000259" key="5">
    <source>
        <dbReference type="PROSITE" id="PS50002"/>
    </source>
</evidence>
<dbReference type="InterPro" id="IPR001452">
    <property type="entry name" value="SH3_domain"/>
</dbReference>
<evidence type="ECO:0000256" key="1">
    <source>
        <dbReference type="ARBA" id="ARBA00022443"/>
    </source>
</evidence>
<dbReference type="InterPro" id="IPR036028">
    <property type="entry name" value="SH3-like_dom_sf"/>
</dbReference>
<feature type="domain" description="SH3" evidence="5">
    <location>
        <begin position="114"/>
        <end position="179"/>
    </location>
</feature>
<dbReference type="PANTHER" id="PTHR22826:SF106">
    <property type="entry name" value="TRIO, ISOFORM A"/>
    <property type="match status" value="1"/>
</dbReference>
<accession>A0A3Q0JKQ1</accession>
<dbReference type="InterPro" id="IPR055251">
    <property type="entry name" value="SOS1_NGEF_PH"/>
</dbReference>
<dbReference type="PROSITE" id="PS50002">
    <property type="entry name" value="SH3"/>
    <property type="match status" value="1"/>
</dbReference>
<dbReference type="GO" id="GO:0019898">
    <property type="term" value="C:extrinsic component of membrane"/>
    <property type="evidence" value="ECO:0007669"/>
    <property type="project" value="TreeGrafter"/>
</dbReference>
<dbReference type="InterPro" id="IPR001849">
    <property type="entry name" value="PH_domain"/>
</dbReference>
<feature type="region of interest" description="Disordered" evidence="4">
    <location>
        <begin position="72"/>
        <end position="113"/>
    </location>
</feature>
<sequence length="202" mass="22011">MKGRLMTSELGVTEHIEGDECKFAVWTGRAPISDCRILLKASSLEAKQLWVKRLREVIQETYFSSALPLAAPPKSPAKLKSRSNQPNMEDEDNCDRGSLASYGSGNTTDSDKGSGIEMTWVLADYTATNTTELSVHKGQQVEVVHNSSAPPDWALVRLSLGEECSEGLVPTCVLKQPPPSVLRTATSPSKRITLPIEQDLGK</sequence>
<feature type="domain" description="PH" evidence="6">
    <location>
        <begin position="1"/>
        <end position="59"/>
    </location>
</feature>
<gene>
    <name evidence="8 9" type="primary">LOC103520534</name>
</gene>
<dbReference type="InterPro" id="IPR051336">
    <property type="entry name" value="RhoGEF_Guanine_NuclExch_SF"/>
</dbReference>
<keyword evidence="7" id="KW-1185">Reference proteome</keyword>
<evidence type="ECO:0000313" key="9">
    <source>
        <dbReference type="RefSeq" id="XP_026687411.1"/>
    </source>
</evidence>
<reference evidence="8 9" key="1">
    <citation type="submission" date="2025-04" db="UniProtKB">
        <authorList>
            <consortium name="RefSeq"/>
        </authorList>
    </citation>
    <scope>IDENTIFICATION</scope>
</reference>
<evidence type="ECO:0000313" key="7">
    <source>
        <dbReference type="Proteomes" id="UP000079169"/>
    </source>
</evidence>
<dbReference type="InterPro" id="IPR011993">
    <property type="entry name" value="PH-like_dom_sf"/>
</dbReference>
<dbReference type="Proteomes" id="UP000079169">
    <property type="component" value="Unplaced"/>
</dbReference>